<protein>
    <submittedName>
        <fullName evidence="2">Mitochondrial import inner membrane translocase subunit TIM22-1</fullName>
    </submittedName>
</protein>
<feature type="compositionally biased region" description="Polar residues" evidence="1">
    <location>
        <begin position="215"/>
        <end position="224"/>
    </location>
</feature>
<dbReference type="EMBL" id="JBBWWR010000010">
    <property type="protein sequence ID" value="KAK8960358.1"/>
    <property type="molecule type" value="Genomic_DNA"/>
</dbReference>
<name>A0ABR2M8H0_9ASPA</name>
<feature type="compositionally biased region" description="Basic and acidic residues" evidence="1">
    <location>
        <begin position="204"/>
        <end position="214"/>
    </location>
</feature>
<accession>A0ABR2M8H0</accession>
<evidence type="ECO:0000313" key="2">
    <source>
        <dbReference type="EMBL" id="KAK8960358.1"/>
    </source>
</evidence>
<proteinExistence type="predicted"/>
<keyword evidence="3" id="KW-1185">Reference proteome</keyword>
<organism evidence="2 3">
    <name type="scientific">Platanthera guangdongensis</name>
    <dbReference type="NCBI Taxonomy" id="2320717"/>
    <lineage>
        <taxon>Eukaryota</taxon>
        <taxon>Viridiplantae</taxon>
        <taxon>Streptophyta</taxon>
        <taxon>Embryophyta</taxon>
        <taxon>Tracheophyta</taxon>
        <taxon>Spermatophyta</taxon>
        <taxon>Magnoliopsida</taxon>
        <taxon>Liliopsida</taxon>
        <taxon>Asparagales</taxon>
        <taxon>Orchidaceae</taxon>
        <taxon>Orchidoideae</taxon>
        <taxon>Orchideae</taxon>
        <taxon>Orchidinae</taxon>
        <taxon>Platanthera</taxon>
    </lineage>
</organism>
<evidence type="ECO:0000313" key="3">
    <source>
        <dbReference type="Proteomes" id="UP001412067"/>
    </source>
</evidence>
<comment type="caution">
    <text evidence="2">The sequence shown here is derived from an EMBL/GenBank/DDBJ whole genome shotgun (WGS) entry which is preliminary data.</text>
</comment>
<dbReference type="Proteomes" id="UP001412067">
    <property type="component" value="Unassembled WGS sequence"/>
</dbReference>
<reference evidence="2 3" key="1">
    <citation type="journal article" date="2022" name="Nat. Plants">
        <title>Genomes of leafy and leafless Platanthera orchids illuminate the evolution of mycoheterotrophy.</title>
        <authorList>
            <person name="Li M.H."/>
            <person name="Liu K.W."/>
            <person name="Li Z."/>
            <person name="Lu H.C."/>
            <person name="Ye Q.L."/>
            <person name="Zhang D."/>
            <person name="Wang J.Y."/>
            <person name="Li Y.F."/>
            <person name="Zhong Z.M."/>
            <person name="Liu X."/>
            <person name="Yu X."/>
            <person name="Liu D.K."/>
            <person name="Tu X.D."/>
            <person name="Liu B."/>
            <person name="Hao Y."/>
            <person name="Liao X.Y."/>
            <person name="Jiang Y.T."/>
            <person name="Sun W.H."/>
            <person name="Chen J."/>
            <person name="Chen Y.Q."/>
            <person name="Ai Y."/>
            <person name="Zhai J.W."/>
            <person name="Wu S.S."/>
            <person name="Zhou Z."/>
            <person name="Hsiao Y.Y."/>
            <person name="Wu W.L."/>
            <person name="Chen Y.Y."/>
            <person name="Lin Y.F."/>
            <person name="Hsu J.L."/>
            <person name="Li C.Y."/>
            <person name="Wang Z.W."/>
            <person name="Zhao X."/>
            <person name="Zhong W.Y."/>
            <person name="Ma X.K."/>
            <person name="Ma L."/>
            <person name="Huang J."/>
            <person name="Chen G.Z."/>
            <person name="Huang M.Z."/>
            <person name="Huang L."/>
            <person name="Peng D.H."/>
            <person name="Luo Y.B."/>
            <person name="Zou S.Q."/>
            <person name="Chen S.P."/>
            <person name="Lan S."/>
            <person name="Tsai W.C."/>
            <person name="Van de Peer Y."/>
            <person name="Liu Z.J."/>
        </authorList>
    </citation>
    <scope>NUCLEOTIDE SEQUENCE [LARGE SCALE GENOMIC DNA]</scope>
    <source>
        <strain evidence="2">Lor288</strain>
    </source>
</reference>
<feature type="region of interest" description="Disordered" evidence="1">
    <location>
        <begin position="204"/>
        <end position="224"/>
    </location>
</feature>
<sequence length="224" mass="25190">MMSFCYWSRIVSLFATERESWPGVKEVDLWWRRRDAVAATIIPITFDPTDLVLGEWERGKVERLLRRGNYSPPSTHRPFPNPANYLRSLLGISGAAGFRKQTFGSSCKLLRSVAHSFMASPDGKNQSELNPVENPRIEPLVLPTLEEIRGQDIWNNCGVRTVVSGIMDGTTPAVRRPLIGLSLGETQFTDKKMARTVNRLFLPKDAERNDKNTKESSLGGSRLT</sequence>
<evidence type="ECO:0000256" key="1">
    <source>
        <dbReference type="SAM" id="MobiDB-lite"/>
    </source>
</evidence>
<gene>
    <name evidence="2" type="primary">TIM22-1</name>
    <name evidence="2" type="ORF">KSP40_PGU021193</name>
</gene>